<keyword evidence="9" id="KW-0418">Kinase</keyword>
<evidence type="ECO:0000256" key="7">
    <source>
        <dbReference type="ARBA" id="ARBA00022692"/>
    </source>
</evidence>
<evidence type="ECO:0000256" key="12">
    <source>
        <dbReference type="ARBA" id="ARBA00023136"/>
    </source>
</evidence>
<keyword evidence="8" id="KW-0547">Nucleotide-binding</keyword>
<reference evidence="15 16" key="1">
    <citation type="journal article" date="2014" name="Int. J. Syst. Evol. Microbiol.">
        <title>Celeribacter indicus sp. nov., a polycyclic aromatic hydrocarbon-degrading bacterium from deep-sea sediment and reclassification of Huaishuia halophila as Celeribacter halophilus comb. nov.</title>
        <authorList>
            <person name="Lai Q."/>
            <person name="Cao J."/>
            <person name="Yuan J."/>
            <person name="Li F."/>
            <person name="Shao Z."/>
        </authorList>
    </citation>
    <scope>NUCLEOTIDE SEQUENCE [LARGE SCALE GENOMIC DNA]</scope>
    <source>
        <strain evidence="15">P73</strain>
    </source>
</reference>
<evidence type="ECO:0000256" key="9">
    <source>
        <dbReference type="ARBA" id="ARBA00022777"/>
    </source>
</evidence>
<feature type="domain" description="ABC1 atypical kinase-like" evidence="14">
    <location>
        <begin position="97"/>
        <end position="342"/>
    </location>
</feature>
<feature type="transmembrane region" description="Helical" evidence="13">
    <location>
        <begin position="487"/>
        <end position="510"/>
    </location>
</feature>
<dbReference type="Pfam" id="PF03109">
    <property type="entry name" value="ABC1"/>
    <property type="match status" value="1"/>
</dbReference>
<keyword evidence="6" id="KW-0831">Ubiquinone biosynthesis</keyword>
<dbReference type="GO" id="GO:0016301">
    <property type="term" value="F:kinase activity"/>
    <property type="evidence" value="ECO:0007669"/>
    <property type="project" value="UniProtKB-KW"/>
</dbReference>
<keyword evidence="3" id="KW-1003">Cell membrane</keyword>
<evidence type="ECO:0000256" key="8">
    <source>
        <dbReference type="ARBA" id="ARBA00022741"/>
    </source>
</evidence>
<evidence type="ECO:0000259" key="14">
    <source>
        <dbReference type="Pfam" id="PF03109"/>
    </source>
</evidence>
<dbReference type="PANTHER" id="PTHR10566">
    <property type="entry name" value="CHAPERONE-ACTIVITY OF BC1 COMPLEX CABC1 -RELATED"/>
    <property type="match status" value="1"/>
</dbReference>
<dbReference type="CDD" id="cd13972">
    <property type="entry name" value="UbiB"/>
    <property type="match status" value="1"/>
</dbReference>
<evidence type="ECO:0000256" key="6">
    <source>
        <dbReference type="ARBA" id="ARBA00022688"/>
    </source>
</evidence>
<evidence type="ECO:0000256" key="2">
    <source>
        <dbReference type="ARBA" id="ARBA00009670"/>
    </source>
</evidence>
<keyword evidence="4" id="KW-0997">Cell inner membrane</keyword>
<comment type="pathway">
    <text evidence="1">Cofactor biosynthesis; ubiquinone biosynthesis [regulation].</text>
</comment>
<dbReference type="UniPathway" id="UPA00232"/>
<dbReference type="Proteomes" id="UP000031521">
    <property type="component" value="Chromosome"/>
</dbReference>
<keyword evidence="11 13" id="KW-1133">Transmembrane helix</keyword>
<keyword evidence="7 13" id="KW-0812">Transmembrane</keyword>
<organism evidence="15 16">
    <name type="scientific">Celeribacter indicus</name>
    <dbReference type="NCBI Taxonomy" id="1208324"/>
    <lineage>
        <taxon>Bacteria</taxon>
        <taxon>Pseudomonadati</taxon>
        <taxon>Pseudomonadota</taxon>
        <taxon>Alphaproteobacteria</taxon>
        <taxon>Rhodobacterales</taxon>
        <taxon>Roseobacteraceae</taxon>
        <taxon>Celeribacter</taxon>
    </lineage>
</organism>
<keyword evidence="16" id="KW-1185">Reference proteome</keyword>
<evidence type="ECO:0000256" key="11">
    <source>
        <dbReference type="ARBA" id="ARBA00022989"/>
    </source>
</evidence>
<keyword evidence="12 13" id="KW-0472">Membrane</keyword>
<comment type="similarity">
    <text evidence="2">Belongs to the protein kinase superfamily. ADCK protein kinase family.</text>
</comment>
<evidence type="ECO:0000256" key="3">
    <source>
        <dbReference type="ARBA" id="ARBA00022475"/>
    </source>
</evidence>
<dbReference type="OrthoDB" id="9795390at2"/>
<keyword evidence="5" id="KW-0808">Transferase</keyword>
<proteinExistence type="inferred from homology"/>
<dbReference type="KEGG" id="cid:P73_4385"/>
<protein>
    <submittedName>
        <fullName evidence="15">2-polyprenylphenol 6-hydroxylase</fullName>
    </submittedName>
</protein>
<dbReference type="InterPro" id="IPR011009">
    <property type="entry name" value="Kinase-like_dom_sf"/>
</dbReference>
<dbReference type="InterPro" id="IPR045308">
    <property type="entry name" value="UbiB_bact"/>
</dbReference>
<accession>A0A0B5E6L8</accession>
<dbReference type="NCBIfam" id="TIGR01982">
    <property type="entry name" value="UbiB"/>
    <property type="match status" value="1"/>
</dbReference>
<evidence type="ECO:0000256" key="5">
    <source>
        <dbReference type="ARBA" id="ARBA00022679"/>
    </source>
</evidence>
<dbReference type="STRING" id="1208324.P73_4385"/>
<dbReference type="GO" id="GO:0005524">
    <property type="term" value="F:ATP binding"/>
    <property type="evidence" value="ECO:0007669"/>
    <property type="project" value="UniProtKB-KW"/>
</dbReference>
<evidence type="ECO:0000256" key="4">
    <source>
        <dbReference type="ARBA" id="ARBA00022519"/>
    </source>
</evidence>
<evidence type="ECO:0000313" key="15">
    <source>
        <dbReference type="EMBL" id="AJE49100.1"/>
    </source>
</evidence>
<dbReference type="InterPro" id="IPR004147">
    <property type="entry name" value="ABC1_dom"/>
</dbReference>
<dbReference type="EMBL" id="CP004393">
    <property type="protein sequence ID" value="AJE49100.1"/>
    <property type="molecule type" value="Genomic_DNA"/>
</dbReference>
<dbReference type="AlphaFoldDB" id="A0A0B5E6L8"/>
<dbReference type="GO" id="GO:0006744">
    <property type="term" value="P:ubiquinone biosynthetic process"/>
    <property type="evidence" value="ECO:0007669"/>
    <property type="project" value="UniProtKB-UniPathway"/>
</dbReference>
<dbReference type="InterPro" id="IPR010232">
    <property type="entry name" value="UbiB"/>
</dbReference>
<evidence type="ECO:0000256" key="13">
    <source>
        <dbReference type="SAM" id="Phobius"/>
    </source>
</evidence>
<evidence type="ECO:0000313" key="16">
    <source>
        <dbReference type="Proteomes" id="UP000031521"/>
    </source>
</evidence>
<dbReference type="HOGENOM" id="CLU_006533_0_0_5"/>
<name>A0A0B5E6L8_9RHOB</name>
<dbReference type="RefSeq" id="WP_043871249.1">
    <property type="nucleotide sequence ID" value="NZ_CP004393.1"/>
</dbReference>
<dbReference type="PANTHER" id="PTHR10566:SF113">
    <property type="entry name" value="PROTEIN ACTIVITY OF BC1 COMPLEX KINASE 7, CHLOROPLASTIC"/>
    <property type="match status" value="1"/>
</dbReference>
<sequence>MRGPHNIWRLVRTGATMERTGAMRVAMDALEAPKAFRLLARAVVWPVQWLGYRGDETVPPVPRALTALGPAYIKFGQILSTRPDVVGPELAGQLQMLQDKLPPFPREVAIRTIEAELGLPLAEAFSDVSEPVAAASIAQVHKAVRADTGQAVAVKVLRPGIERAFRRDIDAFYFAAWMIEKLSPASRRLRPTDVIAHFEGVVHGELDLRLESASASEFLANTAGDEGFRVPAIDWALSSRRVMTLEWAEGISASNIEEITAAGHDRALLGQRVLQMFLRHALRDGFFHADMHQGNLKIAPDGDIIALDFGIMGVLDEYTRRVYAEILYGFIKKDYKRVAEVHFEAGYVPANRDVDEFARALRAVGDPIFGMDASRISMARLLSYLFEVTERFGMETRTELILLQRTMVVVEGVARSLDPHINIWEVAKPVVEDYIRSNIGPRALTRDLWRTAQVLARFGPKLPQLAEAALIAQSRPAVPVVRPAPRWWGIAVFFAGALTTALGTTLALLLS</sequence>
<evidence type="ECO:0000256" key="1">
    <source>
        <dbReference type="ARBA" id="ARBA00005020"/>
    </source>
</evidence>
<dbReference type="InterPro" id="IPR050154">
    <property type="entry name" value="UbiB_kinase"/>
</dbReference>
<gene>
    <name evidence="15" type="ORF">P73_4385</name>
</gene>
<keyword evidence="10" id="KW-0067">ATP-binding</keyword>
<dbReference type="SUPFAM" id="SSF56112">
    <property type="entry name" value="Protein kinase-like (PK-like)"/>
    <property type="match status" value="1"/>
</dbReference>
<evidence type="ECO:0000256" key="10">
    <source>
        <dbReference type="ARBA" id="ARBA00022840"/>
    </source>
</evidence>